<protein>
    <submittedName>
        <fullName evidence="2">NagD protein</fullName>
    </submittedName>
</protein>
<dbReference type="Proteomes" id="UP000249696">
    <property type="component" value="Unassembled WGS sequence"/>
</dbReference>
<evidence type="ECO:0000313" key="3">
    <source>
        <dbReference type="Proteomes" id="UP000249696"/>
    </source>
</evidence>
<dbReference type="AlphaFoldDB" id="A0A327RFD9"/>
<gene>
    <name evidence="2" type="ORF">LV92_01282</name>
</gene>
<dbReference type="RefSeq" id="WP_111622794.1">
    <property type="nucleotide sequence ID" value="NZ_QLLN01000002.1"/>
</dbReference>
<evidence type="ECO:0000259" key="1">
    <source>
        <dbReference type="PROSITE" id="PS50801"/>
    </source>
</evidence>
<dbReference type="NCBIfam" id="TIGR01460">
    <property type="entry name" value="HAD-SF-IIA"/>
    <property type="match status" value="1"/>
</dbReference>
<dbReference type="InterPro" id="IPR006357">
    <property type="entry name" value="HAD-SF_hydro_IIA"/>
</dbReference>
<name>A0A327RFD9_9FLAO</name>
<dbReference type="EMBL" id="QLLN01000002">
    <property type="protein sequence ID" value="RAJ14163.1"/>
    <property type="molecule type" value="Genomic_DNA"/>
</dbReference>
<feature type="domain" description="STAS" evidence="1">
    <location>
        <begin position="1"/>
        <end position="51"/>
    </location>
</feature>
<dbReference type="Pfam" id="PF13344">
    <property type="entry name" value="Hydrolase_6"/>
    <property type="match status" value="1"/>
</dbReference>
<keyword evidence="3" id="KW-1185">Reference proteome</keyword>
<dbReference type="GO" id="GO:0016791">
    <property type="term" value="F:phosphatase activity"/>
    <property type="evidence" value="ECO:0007669"/>
    <property type="project" value="TreeGrafter"/>
</dbReference>
<sequence length="265" mass="29357">MNYKALILDLDGTVYVDSKPIKDIVSKLNKFKEEGNKLIYLSNNTTVSRSVYYQKLTKLGLNVSDGEVVTPITIAGAYLAKKYKKGYTVGTISFLTELEQSFKITQDEVDPEFVLITFDNELTYEKLKIACQHINNGIPYYITHIDLACPSEKGPIPDCGSIALLVESTTKQKPCNDFGKPSNEMVAHIQSLIPNIPKSDVLMGGDRLYTDIALGNKLGVQTLLVLTGESKFEDIANQKNGVFIVNHCSETLADFMDDIEIELSA</sequence>
<accession>A0A327RFD9</accession>
<dbReference type="PANTHER" id="PTHR19288">
    <property type="entry name" value="4-NITROPHENYLPHOSPHATASE-RELATED"/>
    <property type="match status" value="1"/>
</dbReference>
<comment type="caution">
    <text evidence="2">The sequence shown here is derived from an EMBL/GenBank/DDBJ whole genome shotgun (WGS) entry which is preliminary data.</text>
</comment>
<proteinExistence type="predicted"/>
<dbReference type="PANTHER" id="PTHR19288:SF46">
    <property type="entry name" value="HALOACID DEHALOGENASE-LIKE HYDROLASE DOMAIN-CONTAINING PROTEIN 2"/>
    <property type="match status" value="1"/>
</dbReference>
<dbReference type="Gene3D" id="3.40.50.1000">
    <property type="entry name" value="HAD superfamily/HAD-like"/>
    <property type="match status" value="2"/>
</dbReference>
<reference evidence="2 3" key="1">
    <citation type="submission" date="2018-06" db="EMBL/GenBank/DDBJ databases">
        <title>Genomic Encyclopedia of Archaeal and Bacterial Type Strains, Phase II (KMG-II): from individual species to whole genera.</title>
        <authorList>
            <person name="Goeker M."/>
        </authorList>
    </citation>
    <scope>NUCLEOTIDE SEQUENCE [LARGE SCALE GENOMIC DNA]</scope>
    <source>
        <strain evidence="2 3">DSM 23522</strain>
    </source>
</reference>
<dbReference type="PROSITE" id="PS50801">
    <property type="entry name" value="STAS"/>
    <property type="match status" value="1"/>
</dbReference>
<dbReference type="GO" id="GO:0005737">
    <property type="term" value="C:cytoplasm"/>
    <property type="evidence" value="ECO:0007669"/>
    <property type="project" value="TreeGrafter"/>
</dbReference>
<dbReference type="InterPro" id="IPR002645">
    <property type="entry name" value="STAS_dom"/>
</dbReference>
<organism evidence="2 3">
    <name type="scientific">Arenibacter echinorum</name>
    <dbReference type="NCBI Taxonomy" id="440515"/>
    <lineage>
        <taxon>Bacteria</taxon>
        <taxon>Pseudomonadati</taxon>
        <taxon>Bacteroidota</taxon>
        <taxon>Flavobacteriia</taxon>
        <taxon>Flavobacteriales</taxon>
        <taxon>Flavobacteriaceae</taxon>
        <taxon>Arenibacter</taxon>
    </lineage>
</organism>
<dbReference type="SUPFAM" id="SSF56784">
    <property type="entry name" value="HAD-like"/>
    <property type="match status" value="1"/>
</dbReference>
<dbReference type="InterPro" id="IPR023214">
    <property type="entry name" value="HAD_sf"/>
</dbReference>
<evidence type="ECO:0000313" key="2">
    <source>
        <dbReference type="EMBL" id="RAJ14163.1"/>
    </source>
</evidence>
<dbReference type="Pfam" id="PF13242">
    <property type="entry name" value="Hydrolase_like"/>
    <property type="match status" value="1"/>
</dbReference>
<dbReference type="InterPro" id="IPR036412">
    <property type="entry name" value="HAD-like_sf"/>
</dbReference>
<dbReference type="OrthoDB" id="9810449at2"/>